<dbReference type="Gene3D" id="3.40.50.300">
    <property type="entry name" value="P-loop containing nucleotide triphosphate hydrolases"/>
    <property type="match status" value="1"/>
</dbReference>
<protein>
    <recommendedName>
        <fullName evidence="13">Disease resistance protein RPM1</fullName>
    </recommendedName>
</protein>
<reference evidence="11" key="1">
    <citation type="submission" date="2020-10" db="EMBL/GenBank/DDBJ databases">
        <authorList>
            <person name="Han B."/>
            <person name="Lu T."/>
            <person name="Zhao Q."/>
            <person name="Huang X."/>
            <person name="Zhao Y."/>
        </authorList>
    </citation>
    <scope>NUCLEOTIDE SEQUENCE</scope>
</reference>
<dbReference type="InterPro" id="IPR032675">
    <property type="entry name" value="LRR_dom_sf"/>
</dbReference>
<dbReference type="GO" id="GO:0043531">
    <property type="term" value="F:ADP binding"/>
    <property type="evidence" value="ECO:0007669"/>
    <property type="project" value="InterPro"/>
</dbReference>
<dbReference type="Pfam" id="PF18052">
    <property type="entry name" value="Rx_N"/>
    <property type="match status" value="1"/>
</dbReference>
<keyword evidence="3" id="KW-0677">Repeat</keyword>
<dbReference type="Pfam" id="PF00931">
    <property type="entry name" value="NB-ARC"/>
    <property type="match status" value="1"/>
</dbReference>
<proteinExistence type="inferred from homology"/>
<dbReference type="Proteomes" id="UP000604825">
    <property type="component" value="Unassembled WGS sequence"/>
</dbReference>
<dbReference type="PRINTS" id="PR00364">
    <property type="entry name" value="DISEASERSIST"/>
</dbReference>
<comment type="similarity">
    <text evidence="1">Belongs to the disease resistance NB-LRR family.</text>
</comment>
<evidence type="ECO:0008006" key="13">
    <source>
        <dbReference type="Google" id="ProtNLM"/>
    </source>
</evidence>
<feature type="domain" description="Disease resistance N-terminal" evidence="8">
    <location>
        <begin position="142"/>
        <end position="219"/>
    </location>
</feature>
<dbReference type="FunFam" id="3.40.50.300:FF:001091">
    <property type="entry name" value="Probable disease resistance protein At1g61300"/>
    <property type="match status" value="1"/>
</dbReference>
<evidence type="ECO:0000259" key="8">
    <source>
        <dbReference type="Pfam" id="PF18052"/>
    </source>
</evidence>
<name>A0A811QGF8_9POAL</name>
<dbReference type="GO" id="GO:0009626">
    <property type="term" value="P:plant-type hypersensitive response"/>
    <property type="evidence" value="ECO:0007669"/>
    <property type="project" value="UniProtKB-ARBA"/>
</dbReference>
<dbReference type="InterPro" id="IPR038005">
    <property type="entry name" value="RX-like_CC"/>
</dbReference>
<evidence type="ECO:0000259" key="9">
    <source>
        <dbReference type="Pfam" id="PF23559"/>
    </source>
</evidence>
<accession>A0A811QGF8</accession>
<evidence type="ECO:0000313" key="12">
    <source>
        <dbReference type="Proteomes" id="UP000604825"/>
    </source>
</evidence>
<dbReference type="AlphaFoldDB" id="A0A811QGF8"/>
<gene>
    <name evidence="11" type="ORF">NCGR_LOCUS40922</name>
</gene>
<evidence type="ECO:0000256" key="1">
    <source>
        <dbReference type="ARBA" id="ARBA00008894"/>
    </source>
</evidence>
<keyword evidence="5" id="KW-0611">Plant defense</keyword>
<dbReference type="InterPro" id="IPR027417">
    <property type="entry name" value="P-loop_NTPase"/>
</dbReference>
<keyword evidence="2" id="KW-0433">Leucine-rich repeat</keyword>
<dbReference type="InterPro" id="IPR058922">
    <property type="entry name" value="WHD_DRP"/>
</dbReference>
<dbReference type="GO" id="GO:0002758">
    <property type="term" value="P:innate immune response-activating signaling pathway"/>
    <property type="evidence" value="ECO:0007669"/>
    <property type="project" value="UniProtKB-ARBA"/>
</dbReference>
<dbReference type="PANTHER" id="PTHR23155">
    <property type="entry name" value="DISEASE RESISTANCE PROTEIN RP"/>
    <property type="match status" value="1"/>
</dbReference>
<dbReference type="SUPFAM" id="SSF52540">
    <property type="entry name" value="P-loop containing nucleoside triphosphate hydrolases"/>
    <property type="match status" value="2"/>
</dbReference>
<evidence type="ECO:0000256" key="4">
    <source>
        <dbReference type="ARBA" id="ARBA00022741"/>
    </source>
</evidence>
<dbReference type="Pfam" id="PF23598">
    <property type="entry name" value="LRR_14"/>
    <property type="match status" value="1"/>
</dbReference>
<evidence type="ECO:0000256" key="6">
    <source>
        <dbReference type="ARBA" id="ARBA00023054"/>
    </source>
</evidence>
<dbReference type="Gene3D" id="1.10.10.10">
    <property type="entry name" value="Winged helix-like DNA-binding domain superfamily/Winged helix DNA-binding domain"/>
    <property type="match status" value="1"/>
</dbReference>
<dbReference type="InterPro" id="IPR036388">
    <property type="entry name" value="WH-like_DNA-bd_sf"/>
</dbReference>
<dbReference type="GO" id="GO:0042742">
    <property type="term" value="P:defense response to bacterium"/>
    <property type="evidence" value="ECO:0007669"/>
    <property type="project" value="UniProtKB-ARBA"/>
</dbReference>
<keyword evidence="6" id="KW-0175">Coiled coil</keyword>
<sequence length="1130" mass="126871">MTAASILTNAQLLNTFLRSSHEVTEKASKGNLHQTFVPWISVQISSSSNLRCSPQGRASEHETRASARRAATIAVLVAASSKACVAVLRSTSDFLGPFPPPSSALDVGRASYSVRPRDLASRQRMAEAALLALSKIGFYLAREAATFVATKFSNLTELPNIVQRVRRQLLMMNLFIRKTGALYLSDELLKGWISEVRMLAYRVEDVMDNFSYHYLRYKNDQFLKRLSKGINYTAIFSGISDELIQIEKEIVHVSMLKDQWLRPVHELLPTQIHNSELQFPQYSVPQFMKDEDLVGIEKNSEQLTEWLRSDTQDLKVVSVCGMGGIGKTTLIANVYEKQRDNFKVLLWLTISQTYKSVEALLRKLLEMTRADSDSMEMGKRKSEGIDSMDILKVKTELRAVFGAKKYLVVLDDIWNPQVSESMRDVFEDSKNGSCIVITTRKEDVAALASKHYQLKLSPLGLKDALCLLCTKAFPYNDSESEDPSKVMELATDTANKCNGSSLVNCPAELHELATGVAKKFEALLLEQCLAELQELATDAIRKCEGLSMAKSSSELLELANDIAKKSVVLPVAKCPLEMQVLAVNIAKKCGGLPLAIVSIGSLLSTRKLILPVWKQIYDQLPSELEKYAQVRGILSLSYYDLPGELRNCFLYCSMFPEDYPLPRDKLVRLWIAEGFVVKKGNSTLEEVAEGYLMELIHRNMLQVVDNDELGGVSTFRMHDILRELALTISKVEMFGIVNDFGAVIQMDRDVRRLSAFKWRKMKNDASKMKFPRLRTLMASETIVMSIPSILSESKYLTVLELQDSEVTTLPASIGHLFNLRYIGLRNTGISVLPESIENLINLQTLDVKSTNIRNLPHGIVKLTKLRHILADRYADVKQSEFRYFVGVEAPIGLSNLEELQTLETVQSSIYLAEQLENMMQLRSVWIENITTAHCSKICKVLSMMPLLDSLLLSASNVNEPLSFEDLKPTSTKLHRLIVRGCWAGRTLKCPMFEHHGGNLKYLALSGCHLGGEDPLVFLASHAPHLSYLRLNNINSKHELVVPADSFTHLKTLVLMGLHDVSFLDIGHGSLPVIEGIYITSLPKLATVPQGFENCHCLKKLWLLGLHEDFKAQWNNKGIKQKMQHVPEIRI</sequence>
<feature type="domain" description="NB-ARC" evidence="7">
    <location>
        <begin position="297"/>
        <end position="476"/>
    </location>
</feature>
<feature type="domain" description="Disease resistance protein winged helix" evidence="9">
    <location>
        <begin position="654"/>
        <end position="725"/>
    </location>
</feature>
<dbReference type="EMBL" id="CAJGYO010000010">
    <property type="protein sequence ID" value="CAD6257437.1"/>
    <property type="molecule type" value="Genomic_DNA"/>
</dbReference>
<evidence type="ECO:0000256" key="5">
    <source>
        <dbReference type="ARBA" id="ARBA00022821"/>
    </source>
</evidence>
<dbReference type="InterPro" id="IPR041118">
    <property type="entry name" value="Rx_N"/>
</dbReference>
<evidence type="ECO:0000313" key="11">
    <source>
        <dbReference type="EMBL" id="CAD6257437.1"/>
    </source>
</evidence>
<dbReference type="InterPro" id="IPR042197">
    <property type="entry name" value="Apaf_helical"/>
</dbReference>
<organism evidence="11 12">
    <name type="scientific">Miscanthus lutarioriparius</name>
    <dbReference type="NCBI Taxonomy" id="422564"/>
    <lineage>
        <taxon>Eukaryota</taxon>
        <taxon>Viridiplantae</taxon>
        <taxon>Streptophyta</taxon>
        <taxon>Embryophyta</taxon>
        <taxon>Tracheophyta</taxon>
        <taxon>Spermatophyta</taxon>
        <taxon>Magnoliopsida</taxon>
        <taxon>Liliopsida</taxon>
        <taxon>Poales</taxon>
        <taxon>Poaceae</taxon>
        <taxon>PACMAD clade</taxon>
        <taxon>Panicoideae</taxon>
        <taxon>Andropogonodae</taxon>
        <taxon>Andropogoneae</taxon>
        <taxon>Saccharinae</taxon>
        <taxon>Miscanthus</taxon>
    </lineage>
</organism>
<dbReference type="OrthoDB" id="1394818at2759"/>
<evidence type="ECO:0000259" key="10">
    <source>
        <dbReference type="Pfam" id="PF23598"/>
    </source>
</evidence>
<dbReference type="FunFam" id="1.10.10.10:FF:000322">
    <property type="entry name" value="Probable disease resistance protein At1g63360"/>
    <property type="match status" value="1"/>
</dbReference>
<dbReference type="SUPFAM" id="SSF52058">
    <property type="entry name" value="L domain-like"/>
    <property type="match status" value="1"/>
</dbReference>
<evidence type="ECO:0000256" key="2">
    <source>
        <dbReference type="ARBA" id="ARBA00022614"/>
    </source>
</evidence>
<dbReference type="Pfam" id="PF23559">
    <property type="entry name" value="WHD_DRP"/>
    <property type="match status" value="1"/>
</dbReference>
<dbReference type="Gene3D" id="3.80.10.10">
    <property type="entry name" value="Ribonuclease Inhibitor"/>
    <property type="match status" value="1"/>
</dbReference>
<dbReference type="CDD" id="cd14798">
    <property type="entry name" value="RX-CC_like"/>
    <property type="match status" value="1"/>
</dbReference>
<evidence type="ECO:0000259" key="7">
    <source>
        <dbReference type="Pfam" id="PF00931"/>
    </source>
</evidence>
<dbReference type="InterPro" id="IPR002182">
    <property type="entry name" value="NB-ARC"/>
</dbReference>
<evidence type="ECO:0000256" key="3">
    <source>
        <dbReference type="ARBA" id="ARBA00022737"/>
    </source>
</evidence>
<comment type="caution">
    <text evidence="11">The sequence shown here is derived from an EMBL/GenBank/DDBJ whole genome shotgun (WGS) entry which is preliminary data.</text>
</comment>
<dbReference type="InterPro" id="IPR044974">
    <property type="entry name" value="Disease_R_plants"/>
</dbReference>
<feature type="domain" description="Disease resistance R13L4/SHOC-2-like LRR" evidence="10">
    <location>
        <begin position="773"/>
        <end position="1102"/>
    </location>
</feature>
<keyword evidence="12" id="KW-1185">Reference proteome</keyword>
<dbReference type="Gene3D" id="1.20.5.4130">
    <property type="match status" value="1"/>
</dbReference>
<keyword evidence="4" id="KW-0547">Nucleotide-binding</keyword>
<dbReference type="InterPro" id="IPR055414">
    <property type="entry name" value="LRR_R13L4/SHOC2-like"/>
</dbReference>
<dbReference type="Gene3D" id="1.10.8.430">
    <property type="entry name" value="Helical domain of apoptotic protease-activating factors"/>
    <property type="match status" value="1"/>
</dbReference>
<dbReference type="PANTHER" id="PTHR23155:SF1166">
    <property type="entry name" value="NB-ARC DOMAIN CONTAINING PROTEIN, EXPRESSED"/>
    <property type="match status" value="1"/>
</dbReference>